<keyword evidence="1" id="KW-0812">Transmembrane</keyword>
<proteinExistence type="predicted"/>
<gene>
    <name evidence="2" type="ORF">HGA07_29160</name>
</gene>
<organism evidence="2 3">
    <name type="scientific">Nocardia veterana</name>
    <dbReference type="NCBI Taxonomy" id="132249"/>
    <lineage>
        <taxon>Bacteria</taxon>
        <taxon>Bacillati</taxon>
        <taxon>Actinomycetota</taxon>
        <taxon>Actinomycetes</taxon>
        <taxon>Mycobacteriales</taxon>
        <taxon>Nocardiaceae</taxon>
        <taxon>Nocardia</taxon>
    </lineage>
</organism>
<dbReference type="AlphaFoldDB" id="A0A7X6M3M7"/>
<accession>A0A7X6M3M7</accession>
<protein>
    <submittedName>
        <fullName evidence="2">Uncharacterized protein</fullName>
    </submittedName>
</protein>
<evidence type="ECO:0000313" key="2">
    <source>
        <dbReference type="EMBL" id="NKY89651.1"/>
    </source>
</evidence>
<sequence length="74" mass="8017">MHRLEKSALWRCVLNGLSALGAGFGAMIPVYLGECAFADTPLADTHLADTALADAAEAEWDWSIPYAWFDHAHG</sequence>
<dbReference type="RefSeq" id="WP_040718624.1">
    <property type="nucleotide sequence ID" value="NZ_CAWPHS010000051.1"/>
</dbReference>
<name>A0A7X6M3M7_9NOCA</name>
<keyword evidence="1" id="KW-0472">Membrane</keyword>
<comment type="caution">
    <text evidence="2">The sequence shown here is derived from an EMBL/GenBank/DDBJ whole genome shotgun (WGS) entry which is preliminary data.</text>
</comment>
<feature type="transmembrane region" description="Helical" evidence="1">
    <location>
        <begin position="12"/>
        <end position="32"/>
    </location>
</feature>
<evidence type="ECO:0000313" key="3">
    <source>
        <dbReference type="Proteomes" id="UP000523447"/>
    </source>
</evidence>
<keyword evidence="3" id="KW-1185">Reference proteome</keyword>
<dbReference type="Proteomes" id="UP000523447">
    <property type="component" value="Unassembled WGS sequence"/>
</dbReference>
<dbReference type="EMBL" id="JAAXPE010000055">
    <property type="protein sequence ID" value="NKY89651.1"/>
    <property type="molecule type" value="Genomic_DNA"/>
</dbReference>
<keyword evidence="1" id="KW-1133">Transmembrane helix</keyword>
<reference evidence="2 3" key="1">
    <citation type="submission" date="2020-04" db="EMBL/GenBank/DDBJ databases">
        <title>MicrobeNet Type strains.</title>
        <authorList>
            <person name="Nicholson A.C."/>
        </authorList>
    </citation>
    <scope>NUCLEOTIDE SEQUENCE [LARGE SCALE GENOMIC DNA]</scope>
    <source>
        <strain evidence="2 3">DSM 44445</strain>
    </source>
</reference>
<evidence type="ECO:0000256" key="1">
    <source>
        <dbReference type="SAM" id="Phobius"/>
    </source>
</evidence>